<dbReference type="PANTHER" id="PTHR47765">
    <property type="entry name" value="3'-5' EXONUCLEASE DOMAIN-CONTAINING PROTEIN"/>
    <property type="match status" value="1"/>
</dbReference>
<accession>A0A1V9ZYH6</accession>
<keyword evidence="3" id="KW-1185">Reference proteome</keyword>
<dbReference type="SUPFAM" id="SSF53098">
    <property type="entry name" value="Ribonuclease H-like"/>
    <property type="match status" value="1"/>
</dbReference>
<protein>
    <recommendedName>
        <fullName evidence="1">3'-5' exonuclease domain-containing protein</fullName>
    </recommendedName>
</protein>
<feature type="domain" description="3'-5' exonuclease" evidence="1">
    <location>
        <begin position="318"/>
        <end position="503"/>
    </location>
</feature>
<dbReference type="InterPro" id="IPR012337">
    <property type="entry name" value="RNaseH-like_sf"/>
</dbReference>
<dbReference type="STRING" id="74557.A0A1V9ZYH6"/>
<dbReference type="SMART" id="SM00474">
    <property type="entry name" value="35EXOc"/>
    <property type="match status" value="1"/>
</dbReference>
<dbReference type="Pfam" id="PF01612">
    <property type="entry name" value="DNA_pol_A_exo1"/>
    <property type="match status" value="1"/>
</dbReference>
<evidence type="ECO:0000313" key="2">
    <source>
        <dbReference type="EMBL" id="OQS03072.1"/>
    </source>
</evidence>
<proteinExistence type="predicted"/>
<name>A0A1V9ZYH6_9STRA</name>
<dbReference type="InterPro" id="IPR036754">
    <property type="entry name" value="YbaK/aa-tRNA-synt-asso_dom_sf"/>
</dbReference>
<dbReference type="InterPro" id="IPR002782">
    <property type="entry name" value="Mut7-C_RNAse_dom"/>
</dbReference>
<dbReference type="InterPro" id="IPR007214">
    <property type="entry name" value="YbaK/aa-tRNA-synth-assoc-dom"/>
</dbReference>
<dbReference type="GO" id="GO:0002161">
    <property type="term" value="F:aminoacyl-tRNA deacylase activity"/>
    <property type="evidence" value="ECO:0007669"/>
    <property type="project" value="InterPro"/>
</dbReference>
<gene>
    <name evidence="2" type="ORF">THRCLA_04613</name>
</gene>
<dbReference type="EMBL" id="JNBS01001008">
    <property type="protein sequence ID" value="OQS03072.1"/>
    <property type="molecule type" value="Genomic_DNA"/>
</dbReference>
<dbReference type="InterPro" id="IPR052408">
    <property type="entry name" value="Exonuclease_MUT-7-like"/>
</dbReference>
<dbReference type="Pfam" id="PF01927">
    <property type="entry name" value="Mut7-C"/>
    <property type="match status" value="1"/>
</dbReference>
<dbReference type="Pfam" id="PF04073">
    <property type="entry name" value="tRNA_edit"/>
    <property type="match status" value="1"/>
</dbReference>
<dbReference type="Proteomes" id="UP000243217">
    <property type="component" value="Unassembled WGS sequence"/>
</dbReference>
<dbReference type="GO" id="GO:0003676">
    <property type="term" value="F:nucleic acid binding"/>
    <property type="evidence" value="ECO:0007669"/>
    <property type="project" value="InterPro"/>
</dbReference>
<dbReference type="PANTHER" id="PTHR47765:SF2">
    <property type="entry name" value="EXONUCLEASE MUT-7 HOMOLOG"/>
    <property type="match status" value="1"/>
</dbReference>
<dbReference type="InterPro" id="IPR036397">
    <property type="entry name" value="RNaseH_sf"/>
</dbReference>
<dbReference type="SUPFAM" id="SSF55826">
    <property type="entry name" value="YbaK/ProRS associated domain"/>
    <property type="match status" value="1"/>
</dbReference>
<feature type="non-terminal residue" evidence="2">
    <location>
        <position position="804"/>
    </location>
</feature>
<dbReference type="AlphaFoldDB" id="A0A1V9ZYH6"/>
<evidence type="ECO:0000259" key="1">
    <source>
        <dbReference type="SMART" id="SM00474"/>
    </source>
</evidence>
<dbReference type="Gene3D" id="3.30.420.10">
    <property type="entry name" value="Ribonuclease H-like superfamily/Ribonuclease H"/>
    <property type="match status" value="1"/>
</dbReference>
<sequence>MICNEQWTRFSTELIAGKASSALLLEIFQALPSHGFGVCKAALVEMLKSNGITCALLIVELLLEFWSNTSVPLAYLLLMVLEESCLPLDRLYEMLEMSVQLQLDQVLLQALNLELVVDAKVVTKCIQLFKMHQVSEEIVKKYALYLVEKHEYTSLLKLIQEFPLFAWKYEQFLETLVASNSWSMAEQLIKIIIENCHEKEYCAYTKKLVEMTLKKHDLKKAHKFVLLYNLQEIFPDVEGWFRREALEKLCIQKKWSIASTFVGTDVGLQATLYQYVAMSGNSQLADELYTRFQLDVLRIEATEDSCDGEFLSWELPLDQIVLCDTKESMDSLESYDLHTPLWIGLDVEWRPIASKDEICLASLLQIACGSQAFLVDLIALEKFSSGFDILKRILLSPSIIKVGFGFSHDLQGSVLKHTFPEKSTFDTVHGLVEIDTLLHHWQPSYAGRSLTDAATLILGKPLNKNQQLSDWEKRPLTSKQIEYAALDAWSLIAITSRICSSNPDLYLPCVESVSCKLSNEPIDSILRLRQARLHVKYSAEESKNQVADFIAFHSEVDVELVSRIDLEYHMNESSVQIANSLCILANGLPFVVVIAEHNKVDLSLLSMVLGTPRKKVRFARPTECISVFGYAPGTVPPFPHRVQAPVLIDSALQSSAKIALGGGAPDALLLASFDAIVALSYKSQILPLSAQHDNIKEPQELKFLADTMLGRVAKWLRMTGVDILHWEKCDDKSKMLVQATIEHRIVLTRDRKLAKQRQALACYVVLSDNVEAQFQEIKKHFKIEFKEETFMSRCAKCNSKGFRI</sequence>
<organism evidence="2 3">
    <name type="scientific">Thraustotheca clavata</name>
    <dbReference type="NCBI Taxonomy" id="74557"/>
    <lineage>
        <taxon>Eukaryota</taxon>
        <taxon>Sar</taxon>
        <taxon>Stramenopiles</taxon>
        <taxon>Oomycota</taxon>
        <taxon>Saprolegniomycetes</taxon>
        <taxon>Saprolegniales</taxon>
        <taxon>Achlyaceae</taxon>
        <taxon>Thraustotheca</taxon>
    </lineage>
</organism>
<dbReference type="GO" id="GO:0008408">
    <property type="term" value="F:3'-5' exonuclease activity"/>
    <property type="evidence" value="ECO:0007669"/>
    <property type="project" value="InterPro"/>
</dbReference>
<dbReference type="InterPro" id="IPR002562">
    <property type="entry name" value="3'-5'_exonuclease_dom"/>
</dbReference>
<dbReference type="Gene3D" id="3.90.960.10">
    <property type="entry name" value="YbaK/aminoacyl-tRNA synthetase-associated domain"/>
    <property type="match status" value="1"/>
</dbReference>
<evidence type="ECO:0000313" key="3">
    <source>
        <dbReference type="Proteomes" id="UP000243217"/>
    </source>
</evidence>
<reference evidence="2 3" key="1">
    <citation type="journal article" date="2014" name="Genome Biol. Evol.">
        <title>The secreted proteins of Achlya hypogyna and Thraustotheca clavata identify the ancestral oomycete secretome and reveal gene acquisitions by horizontal gene transfer.</title>
        <authorList>
            <person name="Misner I."/>
            <person name="Blouin N."/>
            <person name="Leonard G."/>
            <person name="Richards T.A."/>
            <person name="Lane C.E."/>
        </authorList>
    </citation>
    <scope>NUCLEOTIDE SEQUENCE [LARGE SCALE GENOMIC DNA]</scope>
    <source>
        <strain evidence="2 3">ATCC 34112</strain>
    </source>
</reference>
<comment type="caution">
    <text evidence="2">The sequence shown here is derived from an EMBL/GenBank/DDBJ whole genome shotgun (WGS) entry which is preliminary data.</text>
</comment>
<dbReference type="OrthoDB" id="10261556at2759"/>